<protein>
    <submittedName>
        <fullName evidence="1">Uncharacterized protein</fullName>
    </submittedName>
</protein>
<reference evidence="1 2" key="1">
    <citation type="journal article" date="2020" name="Front. Microbiol.">
        <title>Phenotypic and Genetic Characterization of the Cheese Ripening Yeast Geotrichum candidum.</title>
        <authorList>
            <person name="Perkins V."/>
            <person name="Vignola S."/>
            <person name="Lessard M.H."/>
            <person name="Plante P.L."/>
            <person name="Corbeil J."/>
            <person name="Dugat-Bony E."/>
            <person name="Frenette M."/>
            <person name="Labrie S."/>
        </authorList>
    </citation>
    <scope>NUCLEOTIDE SEQUENCE [LARGE SCALE GENOMIC DNA]</scope>
    <source>
        <strain evidence="1 2">LMA-1147</strain>
    </source>
</reference>
<keyword evidence="2" id="KW-1185">Reference proteome</keyword>
<dbReference type="EMBL" id="QVQA01000175">
    <property type="protein sequence ID" value="KAF5094226.1"/>
    <property type="molecule type" value="Genomic_DNA"/>
</dbReference>
<evidence type="ECO:0000313" key="1">
    <source>
        <dbReference type="EMBL" id="KAF5094226.1"/>
    </source>
</evidence>
<accession>A0ACB6V0M8</accession>
<gene>
    <name evidence="1" type="ORF">D0Z00_003642</name>
</gene>
<evidence type="ECO:0000313" key="2">
    <source>
        <dbReference type="Proteomes" id="UP000744676"/>
    </source>
</evidence>
<dbReference type="Proteomes" id="UP000744676">
    <property type="component" value="Unassembled WGS sequence"/>
</dbReference>
<comment type="caution">
    <text evidence="1">The sequence shown here is derived from an EMBL/GenBank/DDBJ whole genome shotgun (WGS) entry which is preliminary data.</text>
</comment>
<organism evidence="1 2">
    <name type="scientific">Geotrichum galactomycetum</name>
    <dbReference type="NCBI Taxonomy" id="27317"/>
    <lineage>
        <taxon>Eukaryota</taxon>
        <taxon>Fungi</taxon>
        <taxon>Dikarya</taxon>
        <taxon>Ascomycota</taxon>
        <taxon>Saccharomycotina</taxon>
        <taxon>Dipodascomycetes</taxon>
        <taxon>Dipodascales</taxon>
        <taxon>Dipodascaceae</taxon>
        <taxon>Geotrichum</taxon>
    </lineage>
</organism>
<sequence>MSSNKRHSFNPFSRLERKHVASITVYDDPRIARVWEILDAHKVPHEAVSDENIATALQSKYSGGKVDKTAELLLCFYDAMNGTIVPVTTKPIDSDEASDVYYSEIQGADNRNSVSCYLDSLIFSMFARLESFEPMLKCSDDDKKKVSKRGDLVVFLRLYVNLLRSGKLITTDITQLLLTAIKKAGWHANCAEKQQDCCDLFEFIADYLEMPMITLKMDIAHEGKEEKKDDHRLINERLLLVSVPSAEDDSQPILLEECLENYFANSISVSRQIERRRTLENHENPLIRNRKFSVSIHAQELSSSTVSLDQISLSDEKSLPQIVVHEDVADPKDAPPPYSAASVSRPYPIEKRATPLWNKKMEINLPAWMFLQLVPFYTNRVASEQSGIPIPAAASQFANTRPVLGICLKRSEWSASNQSTLNNREVVVPQVIHFPSFVADDSDDDGDSKSVKYVLVLESAIFHRGTSTDSGHFISMARENGEIGYHHDKLRHHKHEDGDGEHPARWILFDDLLPAGEKVKEVDFDKVLHEENPYILFYRLVTFDDYQNESLRHKSFDESCTSLLTTKSTPEDADARASGLTPLAKSYKLSPSFMRRVKSRPPSEPPSRSSSPIRHSLDETMRRFKFGDAEPTSRRRVFKKKTLHMNNEYRDEKCVVQ</sequence>
<proteinExistence type="predicted"/>
<name>A0ACB6V0M8_9ASCO</name>